<dbReference type="InterPro" id="IPR047801">
    <property type="entry name" value="Peptidase_C45"/>
</dbReference>
<keyword evidence="3" id="KW-1185">Reference proteome</keyword>
<dbReference type="InterPro" id="IPR047794">
    <property type="entry name" value="C45_proenzyme-like"/>
</dbReference>
<dbReference type="NCBIfam" id="NF040521">
    <property type="entry name" value="C45_proenzyme"/>
    <property type="match status" value="1"/>
</dbReference>
<protein>
    <submittedName>
        <fullName evidence="2">C45 family peptidase</fullName>
    </submittedName>
</protein>
<dbReference type="AlphaFoldDB" id="A0A9X2CWJ7"/>
<dbReference type="PANTHER" id="PTHR34180:SF1">
    <property type="entry name" value="BETA-ALANYL-DOPAMINE_CARCININE HYDROLASE"/>
    <property type="match status" value="1"/>
</dbReference>
<dbReference type="InterPro" id="IPR005079">
    <property type="entry name" value="Peptidase_C45_hydrolase"/>
</dbReference>
<evidence type="ECO:0000313" key="3">
    <source>
        <dbReference type="Proteomes" id="UP001139150"/>
    </source>
</evidence>
<evidence type="ECO:0000313" key="2">
    <source>
        <dbReference type="EMBL" id="MCL7749599.1"/>
    </source>
</evidence>
<feature type="domain" description="Peptidase C45 hydrolase" evidence="1">
    <location>
        <begin position="123"/>
        <end position="356"/>
    </location>
</feature>
<proteinExistence type="predicted"/>
<accession>A0A9X2CWJ7</accession>
<dbReference type="Proteomes" id="UP001139150">
    <property type="component" value="Unassembled WGS sequence"/>
</dbReference>
<evidence type="ECO:0000259" key="1">
    <source>
        <dbReference type="Pfam" id="PF03417"/>
    </source>
</evidence>
<sequence length="363" mass="40643">MNRIKAIKAKGTPHQIGYIHGAEGKAQIHQSLETYERLFSQFKNISWDDAINLARNHLEAIEKYEKNFIEEMQGVANGSGTTFDDILVLNTRSEIALTRMNQSTTFSDGCTAIGVYPPIGTKAIIGQNWDWKAEQRNSLLLLDIEQEGKPNIKMVTEGGLIGKVGCNSRGIGVCLNALHTDCLETKVPLHLGLRAILNSSTLAEAISKVSHQQLASPANFLLGSDEGNGRAQAMNIEVSPKGIDILFNPEGYVVHTNHLLSREMKKSVRDLNEFKYEDSYIRKNRAEQLIRVALQKEESISAEHFQKWLTDDFNAPNSIQHFSNSHVPAHRQMETVFSIIMDLSEKRIYVSSGNSSEMEEYVI</sequence>
<dbReference type="PANTHER" id="PTHR34180">
    <property type="entry name" value="PEPTIDASE C45"/>
    <property type="match status" value="1"/>
</dbReference>
<gene>
    <name evidence="2" type="ORF">MF646_21000</name>
</gene>
<reference evidence="2" key="1">
    <citation type="submission" date="2022-02" db="EMBL/GenBank/DDBJ databases">
        <title>Halalkalibacter sp. nov. isolated from Lonar Lake, India.</title>
        <authorList>
            <person name="Joshi A."/>
            <person name="Thite S."/>
            <person name="Lodha T."/>
        </authorList>
    </citation>
    <scope>NUCLEOTIDE SEQUENCE</scope>
    <source>
        <strain evidence="2">MEB205</strain>
    </source>
</reference>
<organism evidence="2 3">
    <name type="scientific">Halalkalibacter alkaliphilus</name>
    <dbReference type="NCBI Taxonomy" id="2917993"/>
    <lineage>
        <taxon>Bacteria</taxon>
        <taxon>Bacillati</taxon>
        <taxon>Bacillota</taxon>
        <taxon>Bacilli</taxon>
        <taxon>Bacillales</taxon>
        <taxon>Bacillaceae</taxon>
        <taxon>Halalkalibacter</taxon>
    </lineage>
</organism>
<dbReference type="Gene3D" id="3.60.60.10">
    <property type="entry name" value="Penicillin V Acylase, Chain A"/>
    <property type="match status" value="1"/>
</dbReference>
<dbReference type="EMBL" id="JAKRYL010000033">
    <property type="protein sequence ID" value="MCL7749599.1"/>
    <property type="molecule type" value="Genomic_DNA"/>
</dbReference>
<dbReference type="Pfam" id="PF03417">
    <property type="entry name" value="AAT"/>
    <property type="match status" value="1"/>
</dbReference>
<dbReference type="Gene3D" id="1.10.10.2120">
    <property type="match status" value="1"/>
</dbReference>
<name>A0A9X2CWJ7_9BACI</name>
<comment type="caution">
    <text evidence="2">The sequence shown here is derived from an EMBL/GenBank/DDBJ whole genome shotgun (WGS) entry which is preliminary data.</text>
</comment>
<dbReference type="RefSeq" id="WP_250098459.1">
    <property type="nucleotide sequence ID" value="NZ_JAKRYL010000033.1"/>
</dbReference>